<organism evidence="1 2">
    <name type="scientific">Streptomyces amakusaensis</name>
    <dbReference type="NCBI Taxonomy" id="67271"/>
    <lineage>
        <taxon>Bacteria</taxon>
        <taxon>Bacillati</taxon>
        <taxon>Actinomycetota</taxon>
        <taxon>Actinomycetes</taxon>
        <taxon>Kitasatosporales</taxon>
        <taxon>Streptomycetaceae</taxon>
        <taxon>Streptomyces</taxon>
    </lineage>
</organism>
<dbReference type="EMBL" id="JBHSKP010000029">
    <property type="protein sequence ID" value="MFC5156071.1"/>
    <property type="molecule type" value="Genomic_DNA"/>
</dbReference>
<accession>A0ABW0ARC0</accession>
<reference evidence="2" key="1">
    <citation type="journal article" date="2019" name="Int. J. Syst. Evol. Microbiol.">
        <title>The Global Catalogue of Microorganisms (GCM) 10K type strain sequencing project: providing services to taxonomists for standard genome sequencing and annotation.</title>
        <authorList>
            <consortium name="The Broad Institute Genomics Platform"/>
            <consortium name="The Broad Institute Genome Sequencing Center for Infectious Disease"/>
            <person name="Wu L."/>
            <person name="Ma J."/>
        </authorList>
    </citation>
    <scope>NUCLEOTIDE SEQUENCE [LARGE SCALE GENOMIC DNA]</scope>
    <source>
        <strain evidence="2">PCU 266</strain>
    </source>
</reference>
<name>A0ABW0ARC0_9ACTN</name>
<comment type="caution">
    <text evidence="1">The sequence shown here is derived from an EMBL/GenBank/DDBJ whole genome shotgun (WGS) entry which is preliminary data.</text>
</comment>
<evidence type="ECO:0000313" key="1">
    <source>
        <dbReference type="EMBL" id="MFC5156071.1"/>
    </source>
</evidence>
<protein>
    <submittedName>
        <fullName evidence="1">Uncharacterized protein</fullName>
    </submittedName>
</protein>
<evidence type="ECO:0000313" key="2">
    <source>
        <dbReference type="Proteomes" id="UP001596160"/>
    </source>
</evidence>
<proteinExistence type="predicted"/>
<keyword evidence="2" id="KW-1185">Reference proteome</keyword>
<sequence length="101" mass="10945">MRQGPGGDWVCGTCATGRDPEPTVKHQAYQYVRCDRCLQVRALTGPNGGYVCGLCSHVVEPMGYAREREEGLRIVAAARIARTRARREQRAAGGPAEDAGE</sequence>
<dbReference type="RefSeq" id="WP_344485259.1">
    <property type="nucleotide sequence ID" value="NZ_BAAASB010000028.1"/>
</dbReference>
<dbReference type="Proteomes" id="UP001596160">
    <property type="component" value="Unassembled WGS sequence"/>
</dbReference>
<gene>
    <name evidence="1" type="ORF">ACFPRH_30615</name>
</gene>